<dbReference type="AlphaFoldDB" id="A0A5C6ZX08"/>
<keyword evidence="3" id="KW-1185">Reference proteome</keyword>
<proteinExistence type="predicted"/>
<gene>
    <name evidence="2" type="ORF">ES724_05145</name>
</gene>
<dbReference type="SUPFAM" id="SSF109854">
    <property type="entry name" value="DinB/YfiT-like putative metalloenzymes"/>
    <property type="match status" value="1"/>
</dbReference>
<evidence type="ECO:0000313" key="2">
    <source>
        <dbReference type="EMBL" id="TXD94855.1"/>
    </source>
</evidence>
<comment type="caution">
    <text evidence="2">The sequence shown here is derived from an EMBL/GenBank/DDBJ whole genome shotgun (WGS) entry which is preliminary data.</text>
</comment>
<sequence>MKDKDLPEYWLRGKVEGTPDLLQPIVHSLLQSKLELKKYMLDFKESLLWEKPAGRASVGFHLQHLTGVLDRLFSYAEGLSLTEKQLEYLKIEAVPNSNVSSEMLIAEFDKKIEEILEKLKTIPVASFTEFRGVGRKQLPSSVIGLIFHAAEHTQRHIGQLLVTVSVVKEEN</sequence>
<organism evidence="2 3">
    <name type="scientific">Gillisia hiemivivida</name>
    <dbReference type="NCBI Taxonomy" id="291190"/>
    <lineage>
        <taxon>Bacteria</taxon>
        <taxon>Pseudomonadati</taxon>
        <taxon>Bacteroidota</taxon>
        <taxon>Flavobacteriia</taxon>
        <taxon>Flavobacteriales</taxon>
        <taxon>Flavobacteriaceae</taxon>
        <taxon>Gillisia</taxon>
    </lineage>
</organism>
<dbReference type="Proteomes" id="UP000321367">
    <property type="component" value="Unassembled WGS sequence"/>
</dbReference>
<dbReference type="OrthoDB" id="1439983at2"/>
<evidence type="ECO:0000259" key="1">
    <source>
        <dbReference type="Pfam" id="PF12867"/>
    </source>
</evidence>
<dbReference type="Pfam" id="PF12867">
    <property type="entry name" value="DinB_2"/>
    <property type="match status" value="1"/>
</dbReference>
<dbReference type="Gene3D" id="1.20.120.450">
    <property type="entry name" value="dinb family like domain"/>
    <property type="match status" value="1"/>
</dbReference>
<dbReference type="InterPro" id="IPR024775">
    <property type="entry name" value="DinB-like"/>
</dbReference>
<evidence type="ECO:0000313" key="3">
    <source>
        <dbReference type="Proteomes" id="UP000321367"/>
    </source>
</evidence>
<dbReference type="InterPro" id="IPR034660">
    <property type="entry name" value="DinB/YfiT-like"/>
</dbReference>
<dbReference type="RefSeq" id="WP_146930448.1">
    <property type="nucleotide sequence ID" value="NZ_CBCSHZ010000003.1"/>
</dbReference>
<name>A0A5C6ZX08_9FLAO</name>
<dbReference type="EMBL" id="VORY01000003">
    <property type="protein sequence ID" value="TXD94855.1"/>
    <property type="molecule type" value="Genomic_DNA"/>
</dbReference>
<protein>
    <submittedName>
        <fullName evidence="2">DinB family protein</fullName>
    </submittedName>
</protein>
<accession>A0A5C6ZX08</accession>
<feature type="domain" description="DinB-like" evidence="1">
    <location>
        <begin position="45"/>
        <end position="160"/>
    </location>
</feature>
<reference evidence="2 3" key="1">
    <citation type="submission" date="2019-08" db="EMBL/GenBank/DDBJ databases">
        <title>Genome sequence of Gillisia hiemivivida IC154 (type strain).</title>
        <authorList>
            <person name="Bowman J.P."/>
        </authorList>
    </citation>
    <scope>NUCLEOTIDE SEQUENCE [LARGE SCALE GENOMIC DNA]</scope>
    <source>
        <strain evidence="2 3">IC154</strain>
    </source>
</reference>